<evidence type="ECO:0000313" key="2">
    <source>
        <dbReference type="Proteomes" id="UP000678393"/>
    </source>
</evidence>
<gene>
    <name evidence="1" type="ORF">CUNI_LOCUS20271</name>
</gene>
<evidence type="ECO:0000313" key="1">
    <source>
        <dbReference type="EMBL" id="CAG5134713.1"/>
    </source>
</evidence>
<reference evidence="1" key="1">
    <citation type="submission" date="2021-04" db="EMBL/GenBank/DDBJ databases">
        <authorList>
            <consortium name="Molecular Ecology Group"/>
        </authorList>
    </citation>
    <scope>NUCLEOTIDE SEQUENCE</scope>
</reference>
<sequence>MCTTLTGRGLLKTNIERESLIFNDKMSLLTDDQNHQTAALSLKTATMGTKWKSSIDKQATLKKKLNQEAAVNGGFSFGKKSTPLKLSHSLCREEGDGNDVGEVYGIEMQELATVTDRMAVSAGRRVIAQRIGNIGRIAQNVSLDYVSQTDDPELKPKPVEIESNEYIVDDDMPMQIDIKWKKPENADKFKSLTYKIDIKPESIADNWTTVGLVKFPVFRVYHTDGKLLLGKVHVARQSHDLIYLLRCQVLGEVSQTSESCVLESTWSRSVALIFRGYRDKPQADMFFNL</sequence>
<name>A0A8S3ZYG4_9EUPU</name>
<protein>
    <submittedName>
        <fullName evidence="1">Uncharacterized protein</fullName>
    </submittedName>
</protein>
<dbReference type="Proteomes" id="UP000678393">
    <property type="component" value="Unassembled WGS sequence"/>
</dbReference>
<dbReference type="OrthoDB" id="6148327at2759"/>
<proteinExistence type="predicted"/>
<organism evidence="1 2">
    <name type="scientific">Candidula unifasciata</name>
    <dbReference type="NCBI Taxonomy" id="100452"/>
    <lineage>
        <taxon>Eukaryota</taxon>
        <taxon>Metazoa</taxon>
        <taxon>Spiralia</taxon>
        <taxon>Lophotrochozoa</taxon>
        <taxon>Mollusca</taxon>
        <taxon>Gastropoda</taxon>
        <taxon>Heterobranchia</taxon>
        <taxon>Euthyneura</taxon>
        <taxon>Panpulmonata</taxon>
        <taxon>Eupulmonata</taxon>
        <taxon>Stylommatophora</taxon>
        <taxon>Helicina</taxon>
        <taxon>Helicoidea</taxon>
        <taxon>Geomitridae</taxon>
        <taxon>Candidula</taxon>
    </lineage>
</organism>
<accession>A0A8S3ZYG4</accession>
<keyword evidence="2" id="KW-1185">Reference proteome</keyword>
<dbReference type="EMBL" id="CAJHNH020007523">
    <property type="protein sequence ID" value="CAG5134713.1"/>
    <property type="molecule type" value="Genomic_DNA"/>
</dbReference>
<dbReference type="AlphaFoldDB" id="A0A8S3ZYG4"/>
<comment type="caution">
    <text evidence="1">The sequence shown here is derived from an EMBL/GenBank/DDBJ whole genome shotgun (WGS) entry which is preliminary data.</text>
</comment>